<dbReference type="InterPro" id="IPR036390">
    <property type="entry name" value="WH_DNA-bd_sf"/>
</dbReference>
<sequence length="434" mass="47088">MMGEPSTIGLTKQSNRSLILNSIRRNGPISRTKLARRTKLSPPTISRVVNSLMQEKLVLEVGTANSGEYRSGRRPILLQFNSNVGYVIGADVGEIKIRAAIANLKGEIIREITAPTLPHKGGDFSTRQLITTLHQLLNEARVAPRQIIMIGLSAPGPIDRKTGTIILASNIAGWRNVPLKTIIQEEFEVLTFVENSKNMAAVGERRYGAGQRAKNLVYVAVSTGIGAGIIIDGRLFYGTNNLAGEIGHMVIEKNAWQKDYGFHGCLETFISGDEMAKWVKKSLGEGRKSMISSMVEEDLEAITAETVFIAAGQGDELATEIVTHVSRYIGVAMANLVSVLDPEVVILGDGIVAAGELPLKIILGIVKKLAPTLPHITLSQLGNKAALYGDIAMTMSKALEELTLSSSSWNAFDLEGSKIDDQQTGVRRRKSYKK</sequence>
<dbReference type="PROSITE" id="PS01125">
    <property type="entry name" value="ROK"/>
    <property type="match status" value="1"/>
</dbReference>
<dbReference type="InterPro" id="IPR043129">
    <property type="entry name" value="ATPase_NBD"/>
</dbReference>
<proteinExistence type="inferred from homology"/>
<dbReference type="PANTHER" id="PTHR18964:SF149">
    <property type="entry name" value="BIFUNCTIONAL UDP-N-ACETYLGLUCOSAMINE 2-EPIMERASE_N-ACETYLMANNOSAMINE KINASE"/>
    <property type="match status" value="1"/>
</dbReference>
<reference evidence="2 3" key="1">
    <citation type="submission" date="2019-03" db="EMBL/GenBank/DDBJ databases">
        <title>Metabolic potential of uncultured bacteria and archaea associated with petroleum seepage in deep-sea sediments.</title>
        <authorList>
            <person name="Dong X."/>
            <person name="Hubert C."/>
        </authorList>
    </citation>
    <scope>NUCLEOTIDE SEQUENCE [LARGE SCALE GENOMIC DNA]</scope>
    <source>
        <strain evidence="2">E29_bin78</strain>
    </source>
</reference>
<evidence type="ECO:0000313" key="2">
    <source>
        <dbReference type="EMBL" id="TET46486.1"/>
    </source>
</evidence>
<evidence type="ECO:0000256" key="1">
    <source>
        <dbReference type="ARBA" id="ARBA00006479"/>
    </source>
</evidence>
<organism evidence="2 3">
    <name type="scientific">Aerophobetes bacterium</name>
    <dbReference type="NCBI Taxonomy" id="2030807"/>
    <lineage>
        <taxon>Bacteria</taxon>
        <taxon>Candidatus Aerophobota</taxon>
    </lineage>
</organism>
<evidence type="ECO:0000313" key="3">
    <source>
        <dbReference type="Proteomes" id="UP000320679"/>
    </source>
</evidence>
<dbReference type="SUPFAM" id="SSF53067">
    <property type="entry name" value="Actin-like ATPase domain"/>
    <property type="match status" value="1"/>
</dbReference>
<dbReference type="Gene3D" id="3.30.420.40">
    <property type="match status" value="2"/>
</dbReference>
<dbReference type="EMBL" id="SOJK01000124">
    <property type="protein sequence ID" value="TET46486.1"/>
    <property type="molecule type" value="Genomic_DNA"/>
</dbReference>
<dbReference type="Pfam" id="PF00480">
    <property type="entry name" value="ROK"/>
    <property type="match status" value="1"/>
</dbReference>
<dbReference type="PANTHER" id="PTHR18964">
    <property type="entry name" value="ROK (REPRESSOR, ORF, KINASE) FAMILY"/>
    <property type="match status" value="1"/>
</dbReference>
<dbReference type="Proteomes" id="UP000320679">
    <property type="component" value="Unassembled WGS sequence"/>
</dbReference>
<protein>
    <submittedName>
        <fullName evidence="2">ROK family transcriptional regulator</fullName>
    </submittedName>
</protein>
<dbReference type="Gene3D" id="1.10.10.10">
    <property type="entry name" value="Winged helix-like DNA-binding domain superfamily/Winged helix DNA-binding domain"/>
    <property type="match status" value="1"/>
</dbReference>
<dbReference type="SUPFAM" id="SSF46785">
    <property type="entry name" value="Winged helix' DNA-binding domain"/>
    <property type="match status" value="1"/>
</dbReference>
<dbReference type="InterPro" id="IPR000600">
    <property type="entry name" value="ROK"/>
</dbReference>
<dbReference type="Pfam" id="PF13412">
    <property type="entry name" value="HTH_24"/>
    <property type="match status" value="1"/>
</dbReference>
<dbReference type="AlphaFoldDB" id="A0A523UVA6"/>
<accession>A0A523UVA6</accession>
<comment type="similarity">
    <text evidence="1">Belongs to the ROK (NagC/XylR) family.</text>
</comment>
<gene>
    <name evidence="2" type="ORF">E3J59_03040</name>
</gene>
<dbReference type="InterPro" id="IPR049874">
    <property type="entry name" value="ROK_cs"/>
</dbReference>
<comment type="caution">
    <text evidence="2">The sequence shown here is derived from an EMBL/GenBank/DDBJ whole genome shotgun (WGS) entry which is preliminary data.</text>
</comment>
<dbReference type="CDD" id="cd00090">
    <property type="entry name" value="HTH_ARSR"/>
    <property type="match status" value="1"/>
</dbReference>
<dbReference type="InterPro" id="IPR011991">
    <property type="entry name" value="ArsR-like_HTH"/>
</dbReference>
<dbReference type="InterPro" id="IPR036388">
    <property type="entry name" value="WH-like_DNA-bd_sf"/>
</dbReference>
<name>A0A523UVA6_UNCAE</name>